<evidence type="ECO:0000256" key="5">
    <source>
        <dbReference type="ARBA" id="ARBA00023136"/>
    </source>
</evidence>
<feature type="domain" description="MacB-like periplasmic core" evidence="8">
    <location>
        <begin position="20"/>
        <end position="234"/>
    </location>
</feature>
<feature type="transmembrane region" description="Helical" evidence="6">
    <location>
        <begin position="21"/>
        <end position="41"/>
    </location>
</feature>
<dbReference type="InterPro" id="IPR003838">
    <property type="entry name" value="ABC3_permease_C"/>
</dbReference>
<name>A0A1W1ZD20_9FLAO</name>
<feature type="transmembrane region" description="Helical" evidence="6">
    <location>
        <begin position="341"/>
        <end position="366"/>
    </location>
</feature>
<feature type="transmembrane region" description="Helical" evidence="6">
    <location>
        <begin position="386"/>
        <end position="409"/>
    </location>
</feature>
<evidence type="ECO:0000313" key="9">
    <source>
        <dbReference type="EMBL" id="SMC46051.1"/>
    </source>
</evidence>
<evidence type="ECO:0000256" key="3">
    <source>
        <dbReference type="ARBA" id="ARBA00022692"/>
    </source>
</evidence>
<keyword evidence="3 6" id="KW-0812">Transmembrane</keyword>
<feature type="transmembrane region" description="Helical" evidence="6">
    <location>
        <begin position="294"/>
        <end position="314"/>
    </location>
</feature>
<keyword evidence="5 6" id="KW-0472">Membrane</keyword>
<reference evidence="9 10" key="1">
    <citation type="submission" date="2017-04" db="EMBL/GenBank/DDBJ databases">
        <authorList>
            <person name="Afonso C.L."/>
            <person name="Miller P.J."/>
            <person name="Scott M.A."/>
            <person name="Spackman E."/>
            <person name="Goraichik I."/>
            <person name="Dimitrov K.M."/>
            <person name="Suarez D.L."/>
            <person name="Swayne D.E."/>
        </authorList>
    </citation>
    <scope>NUCLEOTIDE SEQUENCE [LARGE SCALE GENOMIC DNA]</scope>
    <source>
        <strain evidence="9 10">CGMCC 1.12708</strain>
    </source>
</reference>
<dbReference type="InterPro" id="IPR025857">
    <property type="entry name" value="MacB_PCD"/>
</dbReference>
<evidence type="ECO:0000256" key="2">
    <source>
        <dbReference type="ARBA" id="ARBA00022475"/>
    </source>
</evidence>
<dbReference type="PANTHER" id="PTHR30572">
    <property type="entry name" value="MEMBRANE COMPONENT OF TRANSPORTER-RELATED"/>
    <property type="match status" value="1"/>
</dbReference>
<evidence type="ECO:0000259" key="8">
    <source>
        <dbReference type="Pfam" id="PF12704"/>
    </source>
</evidence>
<feature type="transmembrane region" description="Helical" evidence="6">
    <location>
        <begin position="773"/>
        <end position="791"/>
    </location>
</feature>
<protein>
    <submittedName>
        <fullName evidence="9">Putative ABC transport system permease protein</fullName>
    </submittedName>
</protein>
<evidence type="ECO:0000313" key="10">
    <source>
        <dbReference type="Proteomes" id="UP000192393"/>
    </source>
</evidence>
<evidence type="ECO:0000256" key="6">
    <source>
        <dbReference type="SAM" id="Phobius"/>
    </source>
</evidence>
<organism evidence="9 10">
    <name type="scientific">Moheibacter sediminis</name>
    <dbReference type="NCBI Taxonomy" id="1434700"/>
    <lineage>
        <taxon>Bacteria</taxon>
        <taxon>Pseudomonadati</taxon>
        <taxon>Bacteroidota</taxon>
        <taxon>Flavobacteriia</taxon>
        <taxon>Flavobacteriales</taxon>
        <taxon>Weeksellaceae</taxon>
        <taxon>Moheibacter</taxon>
    </lineage>
</organism>
<dbReference type="AlphaFoldDB" id="A0A1W1ZD20"/>
<comment type="subcellular location">
    <subcellularLocation>
        <location evidence="1">Cell membrane</location>
        <topology evidence="1">Multi-pass membrane protein</topology>
    </subcellularLocation>
</comment>
<feature type="domain" description="ABC3 transporter permease C-terminal" evidence="7">
    <location>
        <begin position="690"/>
        <end position="800"/>
    </location>
</feature>
<dbReference type="GO" id="GO:0005886">
    <property type="term" value="C:plasma membrane"/>
    <property type="evidence" value="ECO:0007669"/>
    <property type="project" value="UniProtKB-SubCell"/>
</dbReference>
<dbReference type="GO" id="GO:0022857">
    <property type="term" value="F:transmembrane transporter activity"/>
    <property type="evidence" value="ECO:0007669"/>
    <property type="project" value="TreeGrafter"/>
</dbReference>
<evidence type="ECO:0000256" key="1">
    <source>
        <dbReference type="ARBA" id="ARBA00004651"/>
    </source>
</evidence>
<evidence type="ECO:0000256" key="4">
    <source>
        <dbReference type="ARBA" id="ARBA00022989"/>
    </source>
</evidence>
<feature type="transmembrane region" description="Helical" evidence="6">
    <location>
        <begin position="687"/>
        <end position="711"/>
    </location>
</feature>
<keyword evidence="10" id="KW-1185">Reference proteome</keyword>
<gene>
    <name evidence="9" type="ORF">SAMN06296427_102380</name>
</gene>
<keyword evidence="4 6" id="KW-1133">Transmembrane helix</keyword>
<dbReference type="PANTHER" id="PTHR30572:SF18">
    <property type="entry name" value="ABC-TYPE MACROLIDE FAMILY EXPORT SYSTEM PERMEASE COMPONENT 2"/>
    <property type="match status" value="1"/>
</dbReference>
<feature type="transmembrane region" description="Helical" evidence="6">
    <location>
        <begin position="430"/>
        <end position="455"/>
    </location>
</feature>
<feature type="domain" description="MacB-like periplasmic core" evidence="8">
    <location>
        <begin position="437"/>
        <end position="651"/>
    </location>
</feature>
<dbReference type="EMBL" id="FWXS01000002">
    <property type="protein sequence ID" value="SMC46051.1"/>
    <property type="molecule type" value="Genomic_DNA"/>
</dbReference>
<feature type="domain" description="ABC3 transporter permease C-terminal" evidence="7">
    <location>
        <begin position="301"/>
        <end position="414"/>
    </location>
</feature>
<dbReference type="Pfam" id="PF02687">
    <property type="entry name" value="FtsX"/>
    <property type="match status" value="2"/>
</dbReference>
<dbReference type="STRING" id="1434700.SAMN06296427_102380"/>
<keyword evidence="2" id="KW-1003">Cell membrane</keyword>
<dbReference type="InterPro" id="IPR050250">
    <property type="entry name" value="Macrolide_Exporter_MacB"/>
</dbReference>
<sequence length="810" mass="92036">MINNWIKIAFRSFRKNIFFTMINILGLTVGMVGIILVSLYWNDELNYNQWNPNREEIYSIGHQFDWSGKATYMSIASIPEGPTIKETFSEVEDFMACSWLSNAVVKTENRSLYLENYLPVTPNFFDFFPFEFIHGNAKGALSDLQSIVISEDWMNQLYDGKNPVGKKLNINQNEYIVKGVYRIPGISSVSPKAVTPIDWKQNMKDNGSNWGTYQIGIYIKVRKGTDIQSLENRIYNQIILKNAIEPFAKNQNISVKEYMDQYGNSKLALDQLSTIRLFGKASGSGGAEKGNATMLYLLTGLSSVIMILSAFNYINLTTASSIKRAKEVGIRKTLGASRSKLVLQFVFENVIICLFSLVLALALSEILLPYFNEYFEKELKIEGFKIYFDLLLILLLTTLISGIIPALYLSNFQPLNVLKGDFTRSSRGIWIRNMMLGLQFIVSLFFLIAGIVIYLQVSYMSKKDLGFKGDQVVAINFSKRSSNQKYNVIKQEFKKIPGVVDVSSGFQIPASANYIGGAAKDIKTGKTVDLALSGAMDFNFMEILDLKLVQGRNISEKYASDTISSILINETLAQRLGLTNPIGAEIEYGPAEKTFKIIGVVKDYFVQGFQTEIDPVVYFHWNTIPWAKNQMNYALIKINSENSEKTLAEIESKWKSEIETEGHPFKYHFIDQEFANTYKEYTRQQNLFAILTIIAISIALCGLFGLISLVVEQRMKEISIRKILGASQGNLIRLIGKEYLVIASISFLLCIPLTYYLLQKWLEEFAYRIEIPIWPFVVGLIVLFSLVLTIIKIRTMYAMRTNAVKYLKYE</sequence>
<feature type="transmembrane region" description="Helical" evidence="6">
    <location>
        <begin position="739"/>
        <end position="758"/>
    </location>
</feature>
<dbReference type="Pfam" id="PF12704">
    <property type="entry name" value="MacB_PCD"/>
    <property type="match status" value="2"/>
</dbReference>
<evidence type="ECO:0000259" key="7">
    <source>
        <dbReference type="Pfam" id="PF02687"/>
    </source>
</evidence>
<dbReference type="Proteomes" id="UP000192393">
    <property type="component" value="Unassembled WGS sequence"/>
</dbReference>
<accession>A0A1W1ZD20</accession>
<proteinExistence type="predicted"/>